<protein>
    <submittedName>
        <fullName evidence="3">Peptidase M16 domain protein</fullName>
    </submittedName>
</protein>
<accession>H7EHX7</accession>
<dbReference type="eggNOG" id="COG0612">
    <property type="taxonomic scope" value="Bacteria"/>
</dbReference>
<keyword evidence="4" id="KW-1185">Reference proteome</keyword>
<gene>
    <name evidence="3" type="ORF">TresaDRAFT_2343</name>
</gene>
<evidence type="ECO:0000313" key="3">
    <source>
        <dbReference type="EMBL" id="EIC02820.1"/>
    </source>
</evidence>
<sequence>MRVLLQCRAMRKFVLAIVAAVAAEMSAAAFGADDIRFMTFENGMRMYLIEDTSSALVRMEARVDAGYSAQTEKDAGYFQLYARLKGAEITADGVSVSATCAPGDAERTMKELSSVLEPLSLTDRKLRAEIGKERASLAEYAEDGAGFINAAIEARVFRSSPWKHESSADAAVFTRNSLSESRSVLDGIARDFYVPERTVLFVSGNITAASAETFARRSFGRFRNGERREETSPLEKKAAETKDDGARLFVLADDEFSSDMTQLVIQHAGIPQTECDMAAVTLEDPFTSLLKAELVANEKLGIRGGEYVNASSVQRRGSSRLVIQALLESVPGTTPPEQVAEMLRLCGRKDAYFSAEALEYQVRQYTSSFVTMCDSSSELMGTLADWDSLMKDGMPEQTLFRRLSSLESLAAEKLAETISSSKPFVFAIVGTKSLAKNRKAFEKMGFRVVTKKDGAWFRQAFYRKLAASLSKSKKSDANEMREEGGIGQPEEETFLSARRFVEQNTRDFRTFTLPNGIPVVVKKTGTNTACLSLTIFGGELMFAHDAPGLASVLADAIAVNMRNALDDLHYGGRTRGIYGVGARTETTHSVITVTFSAEDFAQTVSAVAEALIYGDIPPALADGVSYDERTQWRLKTGTSVFQMTCRAMGILYKGSDIPLLFDDRTDRPRKLSYTEIMENYPAMLDSSRYSIVIAGDFSVDETFARTIDSAFGALGTNAQTAWKGTRIGAPAAVEKAERMQLRHLFLTDVSADKAGPKPAVLIPTTKFLDPVLFIIPTPDMKSGERALFDAVLAEISSRMEAKAARSEPTTKVVSSGAEFDMPFARITALNAKSAGAIDKAYRESVEELKAELAKIVNDETEITKIMEETENGTEERTSVRIIDYEKNALLSKIENGWIVANLAESGTARGTAELVQKGALLGKPNMYLEQYEAVDEATAADYILVITKFIPGIPPVRIYSRDS</sequence>
<dbReference type="EMBL" id="AGRW01000031">
    <property type="protein sequence ID" value="EIC02820.1"/>
    <property type="molecule type" value="Genomic_DNA"/>
</dbReference>
<feature type="domain" description="Peptidase M16 C-terminal" evidence="2">
    <location>
        <begin position="189"/>
        <end position="329"/>
    </location>
</feature>
<dbReference type="STRING" id="907348.TresaDRAFT_2343"/>
<dbReference type="AlphaFoldDB" id="H7EHX7"/>
<dbReference type="Pfam" id="PF05193">
    <property type="entry name" value="Peptidase_M16_C"/>
    <property type="match status" value="1"/>
</dbReference>
<evidence type="ECO:0000259" key="2">
    <source>
        <dbReference type="Pfam" id="PF05193"/>
    </source>
</evidence>
<comment type="caution">
    <text evidence="3">The sequence shown here is derived from an EMBL/GenBank/DDBJ whole genome shotgun (WGS) entry which is preliminary data.</text>
</comment>
<feature type="chain" id="PRO_5003608651" evidence="1">
    <location>
        <begin position="32"/>
        <end position="963"/>
    </location>
</feature>
<dbReference type="Gene3D" id="3.30.830.10">
    <property type="entry name" value="Metalloenzyme, LuxS/M16 peptidase-like"/>
    <property type="match status" value="2"/>
</dbReference>
<evidence type="ECO:0000313" key="4">
    <source>
        <dbReference type="Proteomes" id="UP000003571"/>
    </source>
</evidence>
<feature type="signal peptide" evidence="1">
    <location>
        <begin position="1"/>
        <end position="31"/>
    </location>
</feature>
<name>H7EHX7_9SPIR</name>
<proteinExistence type="predicted"/>
<dbReference type="Proteomes" id="UP000003571">
    <property type="component" value="Unassembled WGS sequence"/>
</dbReference>
<dbReference type="SUPFAM" id="SSF63411">
    <property type="entry name" value="LuxS/MPP-like metallohydrolase"/>
    <property type="match status" value="2"/>
</dbReference>
<dbReference type="InterPro" id="IPR011249">
    <property type="entry name" value="Metalloenz_LuxS/M16"/>
</dbReference>
<keyword evidence="1" id="KW-0732">Signal</keyword>
<dbReference type="GO" id="GO:0046872">
    <property type="term" value="F:metal ion binding"/>
    <property type="evidence" value="ECO:0007669"/>
    <property type="project" value="InterPro"/>
</dbReference>
<reference evidence="3 4" key="1">
    <citation type="submission" date="2011-09" db="EMBL/GenBank/DDBJ databases">
        <title>The draft genome of Treponema saccharophilum DSM 2985.</title>
        <authorList>
            <consortium name="US DOE Joint Genome Institute (JGI-PGF)"/>
            <person name="Lucas S."/>
            <person name="Copeland A."/>
            <person name="Lapidus A."/>
            <person name="Glavina del Rio T."/>
            <person name="Dalin E."/>
            <person name="Tice H."/>
            <person name="Bruce D."/>
            <person name="Goodwin L."/>
            <person name="Pitluck S."/>
            <person name="Peters L."/>
            <person name="Kyrpides N."/>
            <person name="Mavromatis K."/>
            <person name="Ivanova N."/>
            <person name="Markowitz V."/>
            <person name="Cheng J.-F."/>
            <person name="Hugenholtz P."/>
            <person name="Woyke T."/>
            <person name="Wu D."/>
            <person name="Gronow S."/>
            <person name="Wellnitz S."/>
            <person name="Brambilla E."/>
            <person name="Klenk H.-P."/>
            <person name="Eisen J.A."/>
        </authorList>
    </citation>
    <scope>NUCLEOTIDE SEQUENCE [LARGE SCALE GENOMIC DNA]</scope>
    <source>
        <strain evidence="3 4">DSM 2985</strain>
    </source>
</reference>
<dbReference type="InterPro" id="IPR007863">
    <property type="entry name" value="Peptidase_M16_C"/>
</dbReference>
<dbReference type="PATRIC" id="fig|907348.3.peg.409"/>
<organism evidence="3 4">
    <name type="scientific">Treponema saccharophilum DSM 2985</name>
    <dbReference type="NCBI Taxonomy" id="907348"/>
    <lineage>
        <taxon>Bacteria</taxon>
        <taxon>Pseudomonadati</taxon>
        <taxon>Spirochaetota</taxon>
        <taxon>Spirochaetia</taxon>
        <taxon>Spirochaetales</taxon>
        <taxon>Treponemataceae</taxon>
        <taxon>Treponema</taxon>
    </lineage>
</organism>
<evidence type="ECO:0000256" key="1">
    <source>
        <dbReference type="SAM" id="SignalP"/>
    </source>
</evidence>